<dbReference type="Pfam" id="PF00528">
    <property type="entry name" value="BPD_transp_1"/>
    <property type="match status" value="1"/>
</dbReference>
<evidence type="ECO:0000256" key="4">
    <source>
        <dbReference type="ARBA" id="ARBA00022692"/>
    </source>
</evidence>
<evidence type="ECO:0000256" key="7">
    <source>
        <dbReference type="RuleBase" id="RU363032"/>
    </source>
</evidence>
<accession>A0A7C1FF92</accession>
<comment type="subcellular location">
    <subcellularLocation>
        <location evidence="1 7">Cell membrane</location>
        <topology evidence="1 7">Multi-pass membrane protein</topology>
    </subcellularLocation>
</comment>
<keyword evidence="6 7" id="KW-0472">Membrane</keyword>
<evidence type="ECO:0000256" key="1">
    <source>
        <dbReference type="ARBA" id="ARBA00004651"/>
    </source>
</evidence>
<dbReference type="InterPro" id="IPR035906">
    <property type="entry name" value="MetI-like_sf"/>
</dbReference>
<name>A0A7C1FF92_9CHLR</name>
<dbReference type="PROSITE" id="PS50928">
    <property type="entry name" value="ABC_TM1"/>
    <property type="match status" value="1"/>
</dbReference>
<evidence type="ECO:0000256" key="3">
    <source>
        <dbReference type="ARBA" id="ARBA00022475"/>
    </source>
</evidence>
<proteinExistence type="inferred from homology"/>
<keyword evidence="2 7" id="KW-0813">Transport</keyword>
<dbReference type="Pfam" id="PF19300">
    <property type="entry name" value="BPD_transp_1_N"/>
    <property type="match status" value="1"/>
</dbReference>
<dbReference type="PANTHER" id="PTHR30465">
    <property type="entry name" value="INNER MEMBRANE ABC TRANSPORTER"/>
    <property type="match status" value="1"/>
</dbReference>
<dbReference type="OMA" id="REWDAAW"/>
<feature type="transmembrane region" description="Helical" evidence="7">
    <location>
        <begin position="317"/>
        <end position="342"/>
    </location>
</feature>
<comment type="caution">
    <text evidence="9">The sequence shown here is derived from an EMBL/GenBank/DDBJ whole genome shotgun (WGS) entry which is preliminary data.</text>
</comment>
<keyword evidence="4 7" id="KW-0812">Transmembrane</keyword>
<dbReference type="Gene3D" id="1.10.3720.10">
    <property type="entry name" value="MetI-like"/>
    <property type="match status" value="1"/>
</dbReference>
<evidence type="ECO:0000259" key="8">
    <source>
        <dbReference type="PROSITE" id="PS50928"/>
    </source>
</evidence>
<evidence type="ECO:0000256" key="5">
    <source>
        <dbReference type="ARBA" id="ARBA00022989"/>
    </source>
</evidence>
<sequence length="395" mass="44804">MTAYLIRRLFQMVVVVFVVSLFMFFLFNIAPGGPLTGLQQQQRRITPEERARIRAQYELDLYWPIRYTRWLIGWPQGPIVVGGQELFANIPVGCYIEATPEEGGGCHQYVYLADMPRLHPPARSSQGILFGDFGRSTVVQAGRPVWDLLMSRLWATVELQVISLVLSLLIAVPLGIYSAVHQYSRFDYTFTTAAFIGSSMPTFFFGLLFILMFTILAGRIQEILPWWPTLPPGLREAVRPYDVASWLTRVQPGSALDRFLHLLMPVSVLTIVSVAAWSRFLRSSMLEVLRQDYVRTARAKGLPERIVINKHALRNALIPFVTVLVLQIPLFFAGAIVTETIFAWPGMGRLYFDALNRSDYNIALAFIYVTTILTVFATLLGDILYAVIDPRIRYS</sequence>
<comment type="similarity">
    <text evidence="7">Belongs to the binding-protein-dependent transport system permease family.</text>
</comment>
<dbReference type="InterPro" id="IPR045621">
    <property type="entry name" value="BPD_transp_1_N"/>
</dbReference>
<feature type="domain" description="ABC transmembrane type-1" evidence="8">
    <location>
        <begin position="153"/>
        <end position="381"/>
    </location>
</feature>
<dbReference type="PANTHER" id="PTHR30465:SF0">
    <property type="entry name" value="OLIGOPEPTIDE TRANSPORT SYSTEM PERMEASE PROTEIN APPB"/>
    <property type="match status" value="1"/>
</dbReference>
<dbReference type="InterPro" id="IPR000515">
    <property type="entry name" value="MetI-like"/>
</dbReference>
<dbReference type="GO" id="GO:0055085">
    <property type="term" value="P:transmembrane transport"/>
    <property type="evidence" value="ECO:0007669"/>
    <property type="project" value="InterPro"/>
</dbReference>
<dbReference type="CDD" id="cd06261">
    <property type="entry name" value="TM_PBP2"/>
    <property type="match status" value="1"/>
</dbReference>
<dbReference type="GO" id="GO:0005886">
    <property type="term" value="C:plasma membrane"/>
    <property type="evidence" value="ECO:0007669"/>
    <property type="project" value="UniProtKB-SubCell"/>
</dbReference>
<reference evidence="9" key="1">
    <citation type="journal article" date="2020" name="mSystems">
        <title>Genome- and Community-Level Interaction Insights into Carbon Utilization and Element Cycling Functions of Hydrothermarchaeota in Hydrothermal Sediment.</title>
        <authorList>
            <person name="Zhou Z."/>
            <person name="Liu Y."/>
            <person name="Xu W."/>
            <person name="Pan J."/>
            <person name="Luo Z.H."/>
            <person name="Li M."/>
        </authorList>
    </citation>
    <scope>NUCLEOTIDE SEQUENCE [LARGE SCALE GENOMIC DNA]</scope>
    <source>
        <strain evidence="9">SpSt-289</strain>
    </source>
</reference>
<organism evidence="9">
    <name type="scientific">Caldilinea aerophila</name>
    <dbReference type="NCBI Taxonomy" id="133453"/>
    <lineage>
        <taxon>Bacteria</taxon>
        <taxon>Bacillati</taxon>
        <taxon>Chloroflexota</taxon>
        <taxon>Caldilineae</taxon>
        <taxon>Caldilineales</taxon>
        <taxon>Caldilineaceae</taxon>
        <taxon>Caldilinea</taxon>
    </lineage>
</organism>
<feature type="transmembrane region" description="Helical" evidence="7">
    <location>
        <begin position="362"/>
        <end position="388"/>
    </location>
</feature>
<gene>
    <name evidence="9" type="ORF">ENQ20_08350</name>
</gene>
<dbReference type="SUPFAM" id="SSF161098">
    <property type="entry name" value="MetI-like"/>
    <property type="match status" value="1"/>
</dbReference>
<feature type="transmembrane region" description="Helical" evidence="7">
    <location>
        <begin position="259"/>
        <end position="281"/>
    </location>
</feature>
<evidence type="ECO:0000256" key="6">
    <source>
        <dbReference type="ARBA" id="ARBA00023136"/>
    </source>
</evidence>
<feature type="transmembrane region" description="Helical" evidence="7">
    <location>
        <begin position="192"/>
        <end position="217"/>
    </location>
</feature>
<dbReference type="AlphaFoldDB" id="A0A7C1FF92"/>
<feature type="transmembrane region" description="Helical" evidence="7">
    <location>
        <begin position="12"/>
        <end position="30"/>
    </location>
</feature>
<evidence type="ECO:0000256" key="2">
    <source>
        <dbReference type="ARBA" id="ARBA00022448"/>
    </source>
</evidence>
<protein>
    <submittedName>
        <fullName evidence="9">ABC transporter permease</fullName>
    </submittedName>
</protein>
<keyword evidence="5 7" id="KW-1133">Transmembrane helix</keyword>
<dbReference type="EMBL" id="DSMG01000084">
    <property type="protein sequence ID" value="HDX31492.1"/>
    <property type="molecule type" value="Genomic_DNA"/>
</dbReference>
<feature type="transmembrane region" description="Helical" evidence="7">
    <location>
        <begin position="159"/>
        <end position="180"/>
    </location>
</feature>
<keyword evidence="3" id="KW-1003">Cell membrane</keyword>
<evidence type="ECO:0000313" key="9">
    <source>
        <dbReference type="EMBL" id="HDX31492.1"/>
    </source>
</evidence>